<feature type="transmembrane region" description="Helical" evidence="6">
    <location>
        <begin position="263"/>
        <end position="287"/>
    </location>
</feature>
<sequence>MIAIAWVNLVRLFRDRTNIFFVLIFPIVLIMVFGLSFGSGFAPRLGVTGGTTPLAAELVAALETSGRMQVVRVGDAEEARDGVERGRLAAALIIPENYDRALSRYTPVTLSFISRQEPDALQLGAAIRAVTDQVTMPARAAAYVRDGSFDELVRRAGQVSVPGITVRFSATGTAAIPRSITSFDIAATSQLLLFTFLTSLTGAATLIETRRLGLSRRMYAAPVSSRTILLGEAAGRVCVALTQALIIMVGSGLLFGVRWGDPLGAGALVLAFSLVGGGAAMLVGAALRTEQQAVGVGLLLGLGLAAIGGTMAPIDFFSETMRRVAHLTPHAWALDGFAELLRRNGTIADILPQLGVLAAFAAALFGLGAWRLRAALTR</sequence>
<evidence type="ECO:0000256" key="3">
    <source>
        <dbReference type="ARBA" id="ARBA00022692"/>
    </source>
</evidence>
<evidence type="ECO:0000256" key="2">
    <source>
        <dbReference type="ARBA" id="ARBA00022475"/>
    </source>
</evidence>
<evidence type="ECO:0000256" key="6">
    <source>
        <dbReference type="SAM" id="Phobius"/>
    </source>
</evidence>
<dbReference type="Proteomes" id="UP000190797">
    <property type="component" value="Chromosome"/>
</dbReference>
<feature type="transmembrane region" description="Helical" evidence="6">
    <location>
        <begin position="20"/>
        <end position="42"/>
    </location>
</feature>
<protein>
    <recommendedName>
        <fullName evidence="7">ABC-2 type transporter transmembrane domain-containing protein</fullName>
    </recommendedName>
</protein>
<dbReference type="AlphaFoldDB" id="A0A1U9ZQU7"/>
<dbReference type="PANTHER" id="PTHR30294:SF38">
    <property type="entry name" value="TRANSPORT PERMEASE PROTEIN"/>
    <property type="match status" value="1"/>
</dbReference>
<dbReference type="GO" id="GO:0005886">
    <property type="term" value="C:plasma membrane"/>
    <property type="evidence" value="ECO:0007669"/>
    <property type="project" value="UniProtKB-SubCell"/>
</dbReference>
<dbReference type="GO" id="GO:0140359">
    <property type="term" value="F:ABC-type transporter activity"/>
    <property type="evidence" value="ECO:0007669"/>
    <property type="project" value="InterPro"/>
</dbReference>
<name>A0A1U9ZQU7_9ACTN</name>
<dbReference type="InterPro" id="IPR013525">
    <property type="entry name" value="ABC2_TM"/>
</dbReference>
<evidence type="ECO:0000256" key="1">
    <source>
        <dbReference type="ARBA" id="ARBA00004651"/>
    </source>
</evidence>
<gene>
    <name evidence="8" type="ORF">BKM31_01170</name>
</gene>
<evidence type="ECO:0000313" key="8">
    <source>
        <dbReference type="EMBL" id="AQZ60309.1"/>
    </source>
</evidence>
<dbReference type="Pfam" id="PF12698">
    <property type="entry name" value="ABC2_membrane_3"/>
    <property type="match status" value="1"/>
</dbReference>
<keyword evidence="9" id="KW-1185">Reference proteome</keyword>
<feature type="domain" description="ABC-2 type transporter transmembrane" evidence="7">
    <location>
        <begin position="19"/>
        <end position="370"/>
    </location>
</feature>
<dbReference type="STRING" id="1909395.BKM31_01170"/>
<keyword evidence="3 6" id="KW-0812">Transmembrane</keyword>
<feature type="transmembrane region" description="Helical" evidence="6">
    <location>
        <begin position="350"/>
        <end position="370"/>
    </location>
</feature>
<comment type="subcellular location">
    <subcellularLocation>
        <location evidence="1">Cell membrane</location>
        <topology evidence="1">Multi-pass membrane protein</topology>
    </subcellularLocation>
</comment>
<dbReference type="EMBL" id="CP017717">
    <property type="protein sequence ID" value="AQZ60309.1"/>
    <property type="molecule type" value="Genomic_DNA"/>
</dbReference>
<keyword evidence="5 6" id="KW-0472">Membrane</keyword>
<evidence type="ECO:0000313" key="9">
    <source>
        <dbReference type="Proteomes" id="UP000190797"/>
    </source>
</evidence>
<dbReference type="OrthoDB" id="4867262at2"/>
<evidence type="ECO:0000256" key="4">
    <source>
        <dbReference type="ARBA" id="ARBA00022989"/>
    </source>
</evidence>
<dbReference type="InterPro" id="IPR051449">
    <property type="entry name" value="ABC-2_transporter_component"/>
</dbReference>
<keyword evidence="4 6" id="KW-1133">Transmembrane helix</keyword>
<accession>A0A1U9ZQU7</accession>
<organism evidence="8 9">
    <name type="scientific">[Actinomadura] parvosata subsp. kistnae</name>
    <dbReference type="NCBI Taxonomy" id="1909395"/>
    <lineage>
        <taxon>Bacteria</taxon>
        <taxon>Bacillati</taxon>
        <taxon>Actinomycetota</taxon>
        <taxon>Actinomycetes</taxon>
        <taxon>Streptosporangiales</taxon>
        <taxon>Streptosporangiaceae</taxon>
        <taxon>Nonomuraea</taxon>
    </lineage>
</organism>
<keyword evidence="2" id="KW-1003">Cell membrane</keyword>
<dbReference type="Gene3D" id="3.40.1710.10">
    <property type="entry name" value="abc type-2 transporter like domain"/>
    <property type="match status" value="1"/>
</dbReference>
<feature type="transmembrane region" description="Helical" evidence="6">
    <location>
        <begin position="228"/>
        <end position="257"/>
    </location>
</feature>
<dbReference type="RefSeq" id="WP_080036364.1">
    <property type="nucleotide sequence ID" value="NZ_CP017717.1"/>
</dbReference>
<dbReference type="KEGG" id="noa:BKM31_01170"/>
<evidence type="ECO:0000259" key="7">
    <source>
        <dbReference type="Pfam" id="PF12698"/>
    </source>
</evidence>
<feature type="transmembrane region" description="Helical" evidence="6">
    <location>
        <begin position="294"/>
        <end position="314"/>
    </location>
</feature>
<dbReference type="PANTHER" id="PTHR30294">
    <property type="entry name" value="MEMBRANE COMPONENT OF ABC TRANSPORTER YHHJ-RELATED"/>
    <property type="match status" value="1"/>
</dbReference>
<reference evidence="9" key="1">
    <citation type="journal article" date="2017" name="Med. Chem. Commun.">
        <title>Nonomuraea sp. ATCC 55076 harbours the largest actinomycete chromosome to date and the kistamicin biosynthetic gene cluster.</title>
        <authorList>
            <person name="Nazari B."/>
            <person name="Forneris C.C."/>
            <person name="Gibson M.I."/>
            <person name="Moon K."/>
            <person name="Schramma K.R."/>
            <person name="Seyedsayamdost M.R."/>
        </authorList>
    </citation>
    <scope>NUCLEOTIDE SEQUENCE [LARGE SCALE GENOMIC DNA]</scope>
    <source>
        <strain evidence="9">ATCC 55076</strain>
    </source>
</reference>
<proteinExistence type="predicted"/>
<evidence type="ECO:0000256" key="5">
    <source>
        <dbReference type="ARBA" id="ARBA00023136"/>
    </source>
</evidence>
<feature type="transmembrane region" description="Helical" evidence="6">
    <location>
        <begin position="185"/>
        <end position="207"/>
    </location>
</feature>